<sequence>MMKKDSLVWCFLLAAVLLASCRKEVRTTDICLHDSSIDYMKRWSIKNYQTDVVDASGKLLSHSMVYPNGYFQINSNYSYNLFSDDAPFNGTWSINKNCEFVLNSGGFRERRFTVVKLSDDSLILHQKIGQTTVIQRYAAFKCPTSGSLIARWDMAFTLQRPYGIDTVYKSEFVKQSGYFRLNPDASYNVVFNSLTPGTPPAPPVNGTWGVAQPGCLLVLDKNKTNERSFEVQKVNADSLVIWRKDTVNNLNLSRHYSKHK</sequence>
<dbReference type="PROSITE" id="PS51257">
    <property type="entry name" value="PROKAR_LIPOPROTEIN"/>
    <property type="match status" value="1"/>
</dbReference>
<protein>
    <recommendedName>
        <fullName evidence="3">Lipocalin-like protein</fullName>
    </recommendedName>
</protein>
<dbReference type="Proteomes" id="UP001597601">
    <property type="component" value="Unassembled WGS sequence"/>
</dbReference>
<accession>A0ABW5XK30</accession>
<comment type="caution">
    <text evidence="1">The sequence shown here is derived from an EMBL/GenBank/DDBJ whole genome shotgun (WGS) entry which is preliminary data.</text>
</comment>
<name>A0ABW5XK30_9SPHI</name>
<reference evidence="2" key="1">
    <citation type="journal article" date="2019" name="Int. J. Syst. Evol. Microbiol.">
        <title>The Global Catalogue of Microorganisms (GCM) 10K type strain sequencing project: providing services to taxonomists for standard genome sequencing and annotation.</title>
        <authorList>
            <consortium name="The Broad Institute Genomics Platform"/>
            <consortium name="The Broad Institute Genome Sequencing Center for Infectious Disease"/>
            <person name="Wu L."/>
            <person name="Ma J."/>
        </authorList>
    </citation>
    <scope>NUCLEOTIDE SEQUENCE [LARGE SCALE GENOMIC DNA]</scope>
    <source>
        <strain evidence="2">KCTC 52232</strain>
    </source>
</reference>
<evidence type="ECO:0000313" key="2">
    <source>
        <dbReference type="Proteomes" id="UP001597601"/>
    </source>
</evidence>
<keyword evidence="2" id="KW-1185">Reference proteome</keyword>
<dbReference type="EMBL" id="JBHUON010000001">
    <property type="protein sequence ID" value="MFD2863161.1"/>
    <property type="molecule type" value="Genomic_DNA"/>
</dbReference>
<proteinExistence type="predicted"/>
<evidence type="ECO:0000313" key="1">
    <source>
        <dbReference type="EMBL" id="MFD2863161.1"/>
    </source>
</evidence>
<evidence type="ECO:0008006" key="3">
    <source>
        <dbReference type="Google" id="ProtNLM"/>
    </source>
</evidence>
<dbReference type="RefSeq" id="WP_377122250.1">
    <property type="nucleotide sequence ID" value="NZ_JBHUHN010000001.1"/>
</dbReference>
<organism evidence="1 2">
    <name type="scientific">Mucilaginibacter antarcticus</name>
    <dbReference type="NCBI Taxonomy" id="1855725"/>
    <lineage>
        <taxon>Bacteria</taxon>
        <taxon>Pseudomonadati</taxon>
        <taxon>Bacteroidota</taxon>
        <taxon>Sphingobacteriia</taxon>
        <taxon>Sphingobacteriales</taxon>
        <taxon>Sphingobacteriaceae</taxon>
        <taxon>Mucilaginibacter</taxon>
    </lineage>
</organism>
<gene>
    <name evidence="1" type="ORF">ACFSYC_00555</name>
</gene>